<organism evidence="1 2">
    <name type="scientific">Colletotrichum sublineola</name>
    <name type="common">Sorghum anthracnose fungus</name>
    <dbReference type="NCBI Taxonomy" id="1173701"/>
    <lineage>
        <taxon>Eukaryota</taxon>
        <taxon>Fungi</taxon>
        <taxon>Dikarya</taxon>
        <taxon>Ascomycota</taxon>
        <taxon>Pezizomycotina</taxon>
        <taxon>Sordariomycetes</taxon>
        <taxon>Hypocreomycetidae</taxon>
        <taxon>Glomerellales</taxon>
        <taxon>Glomerellaceae</taxon>
        <taxon>Colletotrichum</taxon>
        <taxon>Colletotrichum graminicola species complex</taxon>
    </lineage>
</organism>
<dbReference type="HOGENOM" id="CLU_1618906_0_0_1"/>
<gene>
    <name evidence="1" type="ORF">CSUB01_07009</name>
</gene>
<dbReference type="Proteomes" id="UP000027238">
    <property type="component" value="Unassembled WGS sequence"/>
</dbReference>
<dbReference type="AlphaFoldDB" id="A0A066XAB0"/>
<keyword evidence="2" id="KW-1185">Reference proteome</keyword>
<reference evidence="2" key="1">
    <citation type="journal article" date="2014" name="Genome Announc.">
        <title>Draft genome sequence of Colletotrichum sublineola, a destructive pathogen of cultivated sorghum.</title>
        <authorList>
            <person name="Baroncelli R."/>
            <person name="Sanz-Martin J.M."/>
            <person name="Rech G.E."/>
            <person name="Sukno S.A."/>
            <person name="Thon M.R."/>
        </authorList>
    </citation>
    <scope>NUCLEOTIDE SEQUENCE [LARGE SCALE GENOMIC DNA]</scope>
    <source>
        <strain evidence="2">TX430BB</strain>
    </source>
</reference>
<evidence type="ECO:0000313" key="1">
    <source>
        <dbReference type="EMBL" id="KDN62960.1"/>
    </source>
</evidence>
<sequence length="164" mass="18144">MWRGDQPVFHDSMFAPHMPSALSKDTPFKAPGLRPKPSKVFARHNFAVQVLPTSGSLSASHSTPIILFSSAYLALLPYPACLATPEATAFEAYLVLPNLNLPVHFNAHPTSPTHILPLQDRFLTSWTRTILRNPSIAPRTSDATARINFTRSTYRFLDSTSESP</sequence>
<protein>
    <submittedName>
        <fullName evidence="1">Uncharacterized protein</fullName>
    </submittedName>
</protein>
<dbReference type="EMBL" id="JMSE01001282">
    <property type="protein sequence ID" value="KDN62960.1"/>
    <property type="molecule type" value="Genomic_DNA"/>
</dbReference>
<accession>A0A066XAB0</accession>
<comment type="caution">
    <text evidence="1">The sequence shown here is derived from an EMBL/GenBank/DDBJ whole genome shotgun (WGS) entry which is preliminary data.</text>
</comment>
<name>A0A066XAB0_COLSU</name>
<proteinExistence type="predicted"/>
<evidence type="ECO:0000313" key="2">
    <source>
        <dbReference type="Proteomes" id="UP000027238"/>
    </source>
</evidence>